<evidence type="ECO:0000313" key="2">
    <source>
        <dbReference type="Proteomes" id="UP000275846"/>
    </source>
</evidence>
<dbReference type="WBParaSite" id="SSLN_0001872401-mRNA-1">
    <property type="protein sequence ID" value="SSLN_0001872401-mRNA-1"/>
    <property type="gene ID" value="SSLN_0001872401"/>
</dbReference>
<dbReference type="Proteomes" id="UP000275846">
    <property type="component" value="Unassembled WGS sequence"/>
</dbReference>
<name>A0A183TNJ5_SCHSO</name>
<keyword evidence="2" id="KW-1185">Reference proteome</keyword>
<organism evidence="3">
    <name type="scientific">Schistocephalus solidus</name>
    <name type="common">Tapeworm</name>
    <dbReference type="NCBI Taxonomy" id="70667"/>
    <lineage>
        <taxon>Eukaryota</taxon>
        <taxon>Metazoa</taxon>
        <taxon>Spiralia</taxon>
        <taxon>Lophotrochozoa</taxon>
        <taxon>Platyhelminthes</taxon>
        <taxon>Cestoda</taxon>
        <taxon>Eucestoda</taxon>
        <taxon>Diphyllobothriidea</taxon>
        <taxon>Diphyllobothriidae</taxon>
        <taxon>Schistocephalus</taxon>
    </lineage>
</organism>
<reference evidence="3" key="1">
    <citation type="submission" date="2016-06" db="UniProtKB">
        <authorList>
            <consortium name="WormBaseParasite"/>
        </authorList>
    </citation>
    <scope>IDENTIFICATION</scope>
</reference>
<dbReference type="EMBL" id="UYSU01043579">
    <property type="protein sequence ID" value="VDM04429.1"/>
    <property type="molecule type" value="Genomic_DNA"/>
</dbReference>
<reference evidence="1 2" key="2">
    <citation type="submission" date="2018-11" db="EMBL/GenBank/DDBJ databases">
        <authorList>
            <consortium name="Pathogen Informatics"/>
        </authorList>
    </citation>
    <scope>NUCLEOTIDE SEQUENCE [LARGE SCALE GENOMIC DNA]</scope>
    <source>
        <strain evidence="1 2">NST_G2</strain>
    </source>
</reference>
<gene>
    <name evidence="1" type="ORF">SSLN_LOCUS18043</name>
</gene>
<sequence length="129" mass="14137">MKSAYPAANFSERGRLAHSRTNWTAQVDTLLRRCASAVVQAPDPLAFRALAREVGIKYPTRIVEVLLGLCSTMHTVEPLVSLSGQLPTAGPTFPIPLTTPVCLMEQVEYCRNSLLHWAVKLLTESSCQA</sequence>
<dbReference type="AlphaFoldDB" id="A0A183TNJ5"/>
<protein>
    <submittedName>
        <fullName evidence="3">Dilute domain-containing protein</fullName>
    </submittedName>
</protein>
<proteinExistence type="predicted"/>
<evidence type="ECO:0000313" key="3">
    <source>
        <dbReference type="WBParaSite" id="SSLN_0001872401-mRNA-1"/>
    </source>
</evidence>
<accession>A0A183TNJ5</accession>
<evidence type="ECO:0000313" key="1">
    <source>
        <dbReference type="EMBL" id="VDM04429.1"/>
    </source>
</evidence>